<comment type="cofactor">
    <cofactor evidence="1">
        <name>a divalent metal cation</name>
        <dbReference type="ChEBI" id="CHEBI:60240"/>
    </cofactor>
</comment>
<dbReference type="InterPro" id="IPR045249">
    <property type="entry name" value="HARBI1-like"/>
</dbReference>
<evidence type="ECO:0000256" key="3">
    <source>
        <dbReference type="ARBA" id="ARBA00006958"/>
    </source>
</evidence>
<evidence type="ECO:0000256" key="5">
    <source>
        <dbReference type="ARBA" id="ARBA00022723"/>
    </source>
</evidence>
<sequence>MWQFPNCLGAMDGKHITFRPRRADGAFYHNYKGTDSIVLLGVCDAKYRFICVDVGQTGRMSDGGVYNNSKLSSAIKTNALNFPDDITFPNSKSKIVVPHVFIADDAFALSERLMKPFRNRLLTKEELIYNYRVSRARRVIENAFGILANR</sequence>
<evidence type="ECO:0000259" key="8">
    <source>
        <dbReference type="Pfam" id="PF13359"/>
    </source>
</evidence>
<dbReference type="OrthoDB" id="6592719at2759"/>
<keyword evidence="4" id="KW-0540">Nuclease</keyword>
<reference evidence="9" key="2">
    <citation type="submission" date="2022-06" db="UniProtKB">
        <authorList>
            <consortium name="EnsemblMetazoa"/>
        </authorList>
    </citation>
    <scope>IDENTIFICATION</scope>
</reference>
<dbReference type="PANTHER" id="PTHR22930:SF269">
    <property type="entry name" value="NUCLEASE HARBI1-LIKE PROTEIN"/>
    <property type="match status" value="1"/>
</dbReference>
<organism evidence="9 10">
    <name type="scientific">Acyrthosiphon pisum</name>
    <name type="common">Pea aphid</name>
    <dbReference type="NCBI Taxonomy" id="7029"/>
    <lineage>
        <taxon>Eukaryota</taxon>
        <taxon>Metazoa</taxon>
        <taxon>Ecdysozoa</taxon>
        <taxon>Arthropoda</taxon>
        <taxon>Hexapoda</taxon>
        <taxon>Insecta</taxon>
        <taxon>Pterygota</taxon>
        <taxon>Neoptera</taxon>
        <taxon>Paraneoptera</taxon>
        <taxon>Hemiptera</taxon>
        <taxon>Sternorrhyncha</taxon>
        <taxon>Aphidomorpha</taxon>
        <taxon>Aphidoidea</taxon>
        <taxon>Aphididae</taxon>
        <taxon>Macrosiphini</taxon>
        <taxon>Acyrthosiphon</taxon>
    </lineage>
</organism>
<comment type="subcellular location">
    <subcellularLocation>
        <location evidence="2">Nucleus</location>
    </subcellularLocation>
</comment>
<keyword evidence="7" id="KW-0539">Nucleus</keyword>
<evidence type="ECO:0000313" key="9">
    <source>
        <dbReference type="EnsemblMetazoa" id="XP_029348034.1"/>
    </source>
</evidence>
<dbReference type="Pfam" id="PF13359">
    <property type="entry name" value="DDE_Tnp_4"/>
    <property type="match status" value="1"/>
</dbReference>
<dbReference type="EnsemblMetazoa" id="XM_029492174.1">
    <property type="protein sequence ID" value="XP_029348034.1"/>
    <property type="gene ID" value="LOC100169356"/>
</dbReference>
<dbReference type="GeneID" id="100169356"/>
<dbReference type="RefSeq" id="XP_029348034.1">
    <property type="nucleotide sequence ID" value="XM_029492174.1"/>
</dbReference>
<proteinExistence type="inferred from homology"/>
<evidence type="ECO:0000256" key="2">
    <source>
        <dbReference type="ARBA" id="ARBA00004123"/>
    </source>
</evidence>
<dbReference type="GO" id="GO:0004518">
    <property type="term" value="F:nuclease activity"/>
    <property type="evidence" value="ECO:0007669"/>
    <property type="project" value="UniProtKB-KW"/>
</dbReference>
<dbReference type="AlphaFoldDB" id="A0A8R2JW94"/>
<keyword evidence="5" id="KW-0479">Metal-binding</keyword>
<dbReference type="KEGG" id="api:100169356"/>
<name>A0A8R2JW94_ACYPI</name>
<reference evidence="10" key="1">
    <citation type="submission" date="2010-06" db="EMBL/GenBank/DDBJ databases">
        <authorList>
            <person name="Jiang H."/>
            <person name="Abraham K."/>
            <person name="Ali S."/>
            <person name="Alsbrooks S.L."/>
            <person name="Anim B.N."/>
            <person name="Anosike U.S."/>
            <person name="Attaway T."/>
            <person name="Bandaranaike D.P."/>
            <person name="Battles P.K."/>
            <person name="Bell S.N."/>
            <person name="Bell A.V."/>
            <person name="Beltran B."/>
            <person name="Bickham C."/>
            <person name="Bustamante Y."/>
            <person name="Caleb T."/>
            <person name="Canada A."/>
            <person name="Cardenas V."/>
            <person name="Carter K."/>
            <person name="Chacko J."/>
            <person name="Chandrabose M.N."/>
            <person name="Chavez D."/>
            <person name="Chavez A."/>
            <person name="Chen L."/>
            <person name="Chu H.-S."/>
            <person name="Claassen K.J."/>
            <person name="Cockrell R."/>
            <person name="Collins M."/>
            <person name="Cooper J.A."/>
            <person name="Cree A."/>
            <person name="Curry S.M."/>
            <person name="Da Y."/>
            <person name="Dao M.D."/>
            <person name="Das B."/>
            <person name="Davila M.-L."/>
            <person name="Davy-Carroll L."/>
            <person name="Denson S."/>
            <person name="Dinh H."/>
            <person name="Ebong V.E."/>
            <person name="Edwards J.R."/>
            <person name="Egan A."/>
            <person name="El-Daye J."/>
            <person name="Escobedo L."/>
            <person name="Fernandez S."/>
            <person name="Fernando P.R."/>
            <person name="Flagg N."/>
            <person name="Forbes L.D."/>
            <person name="Fowler R.G."/>
            <person name="Fu Q."/>
            <person name="Gabisi R.A."/>
            <person name="Ganer J."/>
            <person name="Garbino Pronczuk A."/>
            <person name="Garcia R.M."/>
            <person name="Garner T."/>
            <person name="Garrett T.E."/>
            <person name="Gonzalez D.A."/>
            <person name="Hamid H."/>
            <person name="Hawkins E.S."/>
            <person name="Hirani K."/>
            <person name="Hogues M.E."/>
            <person name="Hollins B."/>
            <person name="Hsiao C.-H."/>
            <person name="Jabil R."/>
            <person name="James M.L."/>
            <person name="Jhangiani S.N."/>
            <person name="Johnson B."/>
            <person name="Johnson Q."/>
            <person name="Joshi V."/>
            <person name="Kalu J.B."/>
            <person name="Kam C."/>
            <person name="Kashfia A."/>
            <person name="Keebler J."/>
            <person name="Kisamo H."/>
            <person name="Kovar C.L."/>
            <person name="Lago L.A."/>
            <person name="Lai C.-Y."/>
            <person name="Laidlaw J."/>
            <person name="Lara F."/>
            <person name="Le T.-K."/>
            <person name="Lee S.L."/>
            <person name="Legall F.H."/>
            <person name="Lemon S.J."/>
            <person name="Lewis L.R."/>
            <person name="Li B."/>
            <person name="Liu Y."/>
            <person name="Liu Y.-S."/>
            <person name="Lopez J."/>
            <person name="Lozado R.J."/>
            <person name="Lu J."/>
            <person name="Madu R.C."/>
            <person name="Maheshwari M."/>
            <person name="Maheshwari R."/>
            <person name="Malloy K."/>
            <person name="Martinez E."/>
            <person name="Mathew T."/>
            <person name="Mercado I.C."/>
            <person name="Mercado C."/>
            <person name="Meyer B."/>
            <person name="Montgomery K."/>
            <person name="Morgan M.B."/>
            <person name="Munidasa M."/>
            <person name="Nazareth L.V."/>
            <person name="Nelson J."/>
            <person name="Ng B.M."/>
            <person name="Nguyen N.B."/>
            <person name="Nguyen P.Q."/>
            <person name="Nguyen T."/>
            <person name="Obregon M."/>
            <person name="Okwuonu G.O."/>
            <person name="Onwere C.G."/>
            <person name="Orozco G."/>
            <person name="Parra A."/>
            <person name="Patel S."/>
            <person name="Patil S."/>
            <person name="Perez A."/>
            <person name="Perez Y."/>
            <person name="Pham C."/>
            <person name="Primus E.L."/>
            <person name="Pu L.-L."/>
            <person name="Puazo M."/>
            <person name="Qin X."/>
            <person name="Quiroz J.B."/>
            <person name="Reese J."/>
            <person name="Richards S."/>
            <person name="Rives C.M."/>
            <person name="Robberts R."/>
            <person name="Ruiz S.J."/>
            <person name="Ruiz M.J."/>
            <person name="Santibanez J."/>
            <person name="Schneider B.W."/>
            <person name="Sisson I."/>
            <person name="Smith M."/>
            <person name="Sodergren E."/>
            <person name="Song X.-Z."/>
            <person name="Song B.B."/>
            <person name="Summersgill H."/>
            <person name="Thelus R."/>
            <person name="Thornton R.D."/>
            <person name="Trejos Z.Y."/>
            <person name="Usmani K."/>
            <person name="Vattathil S."/>
            <person name="Villasana D."/>
            <person name="Walker D.L."/>
            <person name="Wang S."/>
            <person name="Wang K."/>
            <person name="White C.S."/>
            <person name="Williams A.C."/>
            <person name="Williamson J."/>
            <person name="Wilson K."/>
            <person name="Woghiren I.O."/>
            <person name="Woodworth J.R."/>
            <person name="Worley K.C."/>
            <person name="Wright R.A."/>
            <person name="Wu W."/>
            <person name="Young L."/>
            <person name="Zhang L."/>
            <person name="Zhang J."/>
            <person name="Zhu Y."/>
            <person name="Muzny D.M."/>
            <person name="Weinstock G."/>
            <person name="Gibbs R.A."/>
        </authorList>
    </citation>
    <scope>NUCLEOTIDE SEQUENCE [LARGE SCALE GENOMIC DNA]</scope>
    <source>
        <strain evidence="10">LSR1</strain>
    </source>
</reference>
<dbReference type="PANTHER" id="PTHR22930">
    <property type="match status" value="1"/>
</dbReference>
<evidence type="ECO:0000256" key="6">
    <source>
        <dbReference type="ARBA" id="ARBA00022801"/>
    </source>
</evidence>
<evidence type="ECO:0000313" key="10">
    <source>
        <dbReference type="Proteomes" id="UP000007819"/>
    </source>
</evidence>
<dbReference type="Proteomes" id="UP000007819">
    <property type="component" value="Chromosome X"/>
</dbReference>
<keyword evidence="6" id="KW-0378">Hydrolase</keyword>
<comment type="similarity">
    <text evidence="3">Belongs to the HARBI1 family.</text>
</comment>
<dbReference type="GO" id="GO:0016787">
    <property type="term" value="F:hydrolase activity"/>
    <property type="evidence" value="ECO:0007669"/>
    <property type="project" value="UniProtKB-KW"/>
</dbReference>
<keyword evidence="10" id="KW-1185">Reference proteome</keyword>
<feature type="domain" description="DDE Tnp4" evidence="8">
    <location>
        <begin position="11"/>
        <end position="148"/>
    </location>
</feature>
<dbReference type="InterPro" id="IPR027806">
    <property type="entry name" value="HARBI1_dom"/>
</dbReference>
<evidence type="ECO:0000256" key="1">
    <source>
        <dbReference type="ARBA" id="ARBA00001968"/>
    </source>
</evidence>
<evidence type="ECO:0000256" key="4">
    <source>
        <dbReference type="ARBA" id="ARBA00022722"/>
    </source>
</evidence>
<dbReference type="GO" id="GO:0046872">
    <property type="term" value="F:metal ion binding"/>
    <property type="evidence" value="ECO:0007669"/>
    <property type="project" value="UniProtKB-KW"/>
</dbReference>
<protein>
    <recommendedName>
        <fullName evidence="8">DDE Tnp4 domain-containing protein</fullName>
    </recommendedName>
</protein>
<dbReference type="GO" id="GO:0005634">
    <property type="term" value="C:nucleus"/>
    <property type="evidence" value="ECO:0007669"/>
    <property type="project" value="UniProtKB-SubCell"/>
</dbReference>
<accession>A0A8R2JW94</accession>
<evidence type="ECO:0000256" key="7">
    <source>
        <dbReference type="ARBA" id="ARBA00023242"/>
    </source>
</evidence>